<dbReference type="AlphaFoldDB" id="A0A9D5D682"/>
<sequence>MEDLGLESSSPSIIEIILSWLTPTILFMFLNLVIGTIVITSKAMDQQRRDRDAPAAAAATAAAVDDRPKLSRTSSAFVLERLRSLSLYRSGEIPVQTINPLPPPPSKAEIEETVQIEDQLRKSTSAKQEVVRRSATARVVRREEEEEEKEVDARADDFINRFRHQLRLQRMESLTEYEEMLNSGK</sequence>
<dbReference type="Proteomes" id="UP001085076">
    <property type="component" value="Miscellaneous, Linkage group lg01"/>
</dbReference>
<name>A0A9D5D682_9LILI</name>
<dbReference type="Pfam" id="PF14364">
    <property type="entry name" value="DUF4408"/>
    <property type="match status" value="1"/>
</dbReference>
<evidence type="ECO:0000313" key="4">
    <source>
        <dbReference type="EMBL" id="KAJ0985484.1"/>
    </source>
</evidence>
<feature type="region of interest" description="Disordered" evidence="1">
    <location>
        <begin position="121"/>
        <end position="152"/>
    </location>
</feature>
<feature type="transmembrane region" description="Helical" evidence="2">
    <location>
        <begin position="20"/>
        <end position="41"/>
    </location>
</feature>
<dbReference type="Pfam" id="PF05553">
    <property type="entry name" value="DUF761"/>
    <property type="match status" value="1"/>
</dbReference>
<dbReference type="InterPro" id="IPR008480">
    <property type="entry name" value="DUF761_pln"/>
</dbReference>
<keyword evidence="2" id="KW-0812">Transmembrane</keyword>
<evidence type="ECO:0000259" key="3">
    <source>
        <dbReference type="Pfam" id="PF14364"/>
    </source>
</evidence>
<dbReference type="PANTHER" id="PTHR33098:SF53">
    <property type="entry name" value="OS05G0540900 PROTEIN"/>
    <property type="match status" value="1"/>
</dbReference>
<feature type="domain" description="DUF4408" evidence="3">
    <location>
        <begin position="11"/>
        <end position="42"/>
    </location>
</feature>
<dbReference type="PANTHER" id="PTHR33098">
    <property type="entry name" value="COTTON FIBER (DUF761)"/>
    <property type="match status" value="1"/>
</dbReference>
<dbReference type="InterPro" id="IPR025520">
    <property type="entry name" value="DUF4408"/>
</dbReference>
<gene>
    <name evidence="4" type="ORF">J5N97_003840</name>
</gene>
<dbReference type="EMBL" id="JAGGNH010000001">
    <property type="protein sequence ID" value="KAJ0985484.1"/>
    <property type="molecule type" value="Genomic_DNA"/>
</dbReference>
<organism evidence="4 5">
    <name type="scientific">Dioscorea zingiberensis</name>
    <dbReference type="NCBI Taxonomy" id="325984"/>
    <lineage>
        <taxon>Eukaryota</taxon>
        <taxon>Viridiplantae</taxon>
        <taxon>Streptophyta</taxon>
        <taxon>Embryophyta</taxon>
        <taxon>Tracheophyta</taxon>
        <taxon>Spermatophyta</taxon>
        <taxon>Magnoliopsida</taxon>
        <taxon>Liliopsida</taxon>
        <taxon>Dioscoreales</taxon>
        <taxon>Dioscoreaceae</taxon>
        <taxon>Dioscorea</taxon>
    </lineage>
</organism>
<evidence type="ECO:0000313" key="5">
    <source>
        <dbReference type="Proteomes" id="UP001085076"/>
    </source>
</evidence>
<evidence type="ECO:0000256" key="2">
    <source>
        <dbReference type="SAM" id="Phobius"/>
    </source>
</evidence>
<evidence type="ECO:0000256" key="1">
    <source>
        <dbReference type="SAM" id="MobiDB-lite"/>
    </source>
</evidence>
<dbReference type="OrthoDB" id="1931904at2759"/>
<reference evidence="4" key="1">
    <citation type="submission" date="2021-03" db="EMBL/GenBank/DDBJ databases">
        <authorList>
            <person name="Li Z."/>
            <person name="Yang C."/>
        </authorList>
    </citation>
    <scope>NUCLEOTIDE SEQUENCE</scope>
    <source>
        <strain evidence="4">Dzin_1.0</strain>
        <tissue evidence="4">Leaf</tissue>
    </source>
</reference>
<keyword evidence="5" id="KW-1185">Reference proteome</keyword>
<reference evidence="4" key="2">
    <citation type="journal article" date="2022" name="Hortic Res">
        <title>The genome of Dioscorea zingiberensis sheds light on the biosynthesis, origin and evolution of the medicinally important diosgenin saponins.</title>
        <authorList>
            <person name="Li Y."/>
            <person name="Tan C."/>
            <person name="Li Z."/>
            <person name="Guo J."/>
            <person name="Li S."/>
            <person name="Chen X."/>
            <person name="Wang C."/>
            <person name="Dai X."/>
            <person name="Yang H."/>
            <person name="Song W."/>
            <person name="Hou L."/>
            <person name="Xu J."/>
            <person name="Tong Z."/>
            <person name="Xu A."/>
            <person name="Yuan X."/>
            <person name="Wang W."/>
            <person name="Yang Q."/>
            <person name="Chen L."/>
            <person name="Sun Z."/>
            <person name="Wang K."/>
            <person name="Pan B."/>
            <person name="Chen J."/>
            <person name="Bao Y."/>
            <person name="Liu F."/>
            <person name="Qi X."/>
            <person name="Gang D.R."/>
            <person name="Wen J."/>
            <person name="Li J."/>
        </authorList>
    </citation>
    <scope>NUCLEOTIDE SEQUENCE</scope>
    <source>
        <strain evidence="4">Dzin_1.0</strain>
    </source>
</reference>
<accession>A0A9D5D682</accession>
<proteinExistence type="predicted"/>
<keyword evidence="2" id="KW-0472">Membrane</keyword>
<comment type="caution">
    <text evidence="4">The sequence shown here is derived from an EMBL/GenBank/DDBJ whole genome shotgun (WGS) entry which is preliminary data.</text>
</comment>
<keyword evidence="2" id="KW-1133">Transmembrane helix</keyword>
<protein>
    <recommendedName>
        <fullName evidence="3">DUF4408 domain-containing protein</fullName>
    </recommendedName>
</protein>